<name>A0A4Y2IAT2_ARAVE</name>
<evidence type="ECO:0008006" key="4">
    <source>
        <dbReference type="Google" id="ProtNLM"/>
    </source>
</evidence>
<protein>
    <recommendedName>
        <fullName evidence="4">Pre-C2HC domain-containing protein</fullName>
    </recommendedName>
</protein>
<accession>A0A4Y2IAT2</accession>
<keyword evidence="3" id="KW-1185">Reference proteome</keyword>
<dbReference type="OrthoDB" id="7455499at2759"/>
<dbReference type="EMBL" id="BGPR01002517">
    <property type="protein sequence ID" value="GBM74817.1"/>
    <property type="molecule type" value="Genomic_DNA"/>
</dbReference>
<reference evidence="2 3" key="1">
    <citation type="journal article" date="2019" name="Sci. Rep.">
        <title>Orb-weaving spider Araneus ventricosus genome elucidates the spidroin gene catalogue.</title>
        <authorList>
            <person name="Kono N."/>
            <person name="Nakamura H."/>
            <person name="Ohtoshi R."/>
            <person name="Moran D.A.P."/>
            <person name="Shinohara A."/>
            <person name="Yoshida Y."/>
            <person name="Fujiwara M."/>
            <person name="Mori M."/>
            <person name="Tomita M."/>
            <person name="Arakawa K."/>
        </authorList>
    </citation>
    <scope>NUCLEOTIDE SEQUENCE [LARGE SCALE GENOMIC DNA]</scope>
</reference>
<comment type="caution">
    <text evidence="2">The sequence shown here is derived from an EMBL/GenBank/DDBJ whole genome shotgun (WGS) entry which is preliminary data.</text>
</comment>
<feature type="region of interest" description="Disordered" evidence="1">
    <location>
        <begin position="67"/>
        <end position="95"/>
    </location>
</feature>
<evidence type="ECO:0000256" key="1">
    <source>
        <dbReference type="SAM" id="MobiDB-lite"/>
    </source>
</evidence>
<gene>
    <name evidence="2" type="ORF">AVEN_141735_1</name>
</gene>
<evidence type="ECO:0000313" key="3">
    <source>
        <dbReference type="Proteomes" id="UP000499080"/>
    </source>
</evidence>
<evidence type="ECO:0000313" key="2">
    <source>
        <dbReference type="EMBL" id="GBM74817.1"/>
    </source>
</evidence>
<sequence>MCYRWQTTPLEPVRMKKENFRSKCVNCGHPHTASYRGCPTFPKVGGKKKLKEKNSFTSLCIKKNKETAKDQPSTNNEVPTLIRNEDTPPPSSSTSKINPLLVCQHAVRASNYCNFKLIK</sequence>
<dbReference type="AlphaFoldDB" id="A0A4Y2IAT2"/>
<proteinExistence type="predicted"/>
<organism evidence="2 3">
    <name type="scientific">Araneus ventricosus</name>
    <name type="common">Orbweaver spider</name>
    <name type="synonym">Epeira ventricosa</name>
    <dbReference type="NCBI Taxonomy" id="182803"/>
    <lineage>
        <taxon>Eukaryota</taxon>
        <taxon>Metazoa</taxon>
        <taxon>Ecdysozoa</taxon>
        <taxon>Arthropoda</taxon>
        <taxon>Chelicerata</taxon>
        <taxon>Arachnida</taxon>
        <taxon>Araneae</taxon>
        <taxon>Araneomorphae</taxon>
        <taxon>Entelegynae</taxon>
        <taxon>Araneoidea</taxon>
        <taxon>Araneidae</taxon>
        <taxon>Araneus</taxon>
    </lineage>
</organism>
<dbReference type="Proteomes" id="UP000499080">
    <property type="component" value="Unassembled WGS sequence"/>
</dbReference>